<protein>
    <submittedName>
        <fullName evidence="1">AlpA family transcriptional regulator</fullName>
    </submittedName>
</protein>
<dbReference type="InterPro" id="IPR052931">
    <property type="entry name" value="Prophage_regulatory_activator"/>
</dbReference>
<proteinExistence type="predicted"/>
<dbReference type="Pfam" id="PF05930">
    <property type="entry name" value="Phage_AlpA"/>
    <property type="match status" value="1"/>
</dbReference>
<sequence length="80" mass="9322">MNNEMNNIKQPPTTSRLMRLKEVTQITGISRSSLYKYLNEGKFPRPVSLGARSVAWVDHEIQAWITTKMKQRNNKAIQYL</sequence>
<evidence type="ECO:0000313" key="2">
    <source>
        <dbReference type="Proteomes" id="UP000519158"/>
    </source>
</evidence>
<reference evidence="1 2" key="1">
    <citation type="submission" date="2019-09" db="EMBL/GenBank/DDBJ databases">
        <title>Draft genome sequencing and comparative genomics of hatchery-associated Vibrios.</title>
        <authorList>
            <person name="Kehlet-Delgado H."/>
            <person name="Mueller R.S."/>
        </authorList>
    </citation>
    <scope>NUCLEOTIDE SEQUENCE [LARGE SCALE GENOMIC DNA]</scope>
    <source>
        <strain evidence="1 2">99-70-13A3</strain>
    </source>
</reference>
<name>A0A7Y4D280_VIBSP</name>
<gene>
    <name evidence="1" type="ORF">F0234_00710</name>
</gene>
<evidence type="ECO:0000313" key="1">
    <source>
        <dbReference type="EMBL" id="NOJ11286.1"/>
    </source>
</evidence>
<dbReference type="PANTHER" id="PTHR36154:SF1">
    <property type="entry name" value="DNA-BINDING TRANSCRIPTIONAL ACTIVATOR ALPA"/>
    <property type="match status" value="1"/>
</dbReference>
<dbReference type="AlphaFoldDB" id="A0A7Y4D280"/>
<dbReference type="EMBL" id="VTXL01000001">
    <property type="protein sequence ID" value="NOJ11286.1"/>
    <property type="molecule type" value="Genomic_DNA"/>
</dbReference>
<dbReference type="RefSeq" id="WP_171327271.1">
    <property type="nucleotide sequence ID" value="NZ_CAWPOP010000001.1"/>
</dbReference>
<dbReference type="SUPFAM" id="SSF46955">
    <property type="entry name" value="Putative DNA-binding domain"/>
    <property type="match status" value="1"/>
</dbReference>
<dbReference type="Gene3D" id="1.10.238.160">
    <property type="match status" value="1"/>
</dbReference>
<dbReference type="InterPro" id="IPR009061">
    <property type="entry name" value="DNA-bd_dom_put_sf"/>
</dbReference>
<comment type="caution">
    <text evidence="1">The sequence shown here is derived from an EMBL/GenBank/DDBJ whole genome shotgun (WGS) entry which is preliminary data.</text>
</comment>
<dbReference type="Proteomes" id="UP000519158">
    <property type="component" value="Unassembled WGS sequence"/>
</dbReference>
<dbReference type="PANTHER" id="PTHR36154">
    <property type="entry name" value="DNA-BINDING TRANSCRIPTIONAL ACTIVATOR ALPA"/>
    <property type="match status" value="1"/>
</dbReference>
<dbReference type="InterPro" id="IPR010260">
    <property type="entry name" value="AlpA"/>
</dbReference>
<accession>A0A7Y4D280</accession>
<organism evidence="1 2">
    <name type="scientific">Vibrio splendidus</name>
    <dbReference type="NCBI Taxonomy" id="29497"/>
    <lineage>
        <taxon>Bacteria</taxon>
        <taxon>Pseudomonadati</taxon>
        <taxon>Pseudomonadota</taxon>
        <taxon>Gammaproteobacteria</taxon>
        <taxon>Vibrionales</taxon>
        <taxon>Vibrionaceae</taxon>
        <taxon>Vibrio</taxon>
    </lineage>
</organism>